<evidence type="ECO:0000313" key="2">
    <source>
        <dbReference type="Proteomes" id="UP000286415"/>
    </source>
</evidence>
<protein>
    <submittedName>
        <fullName evidence="1">Uncharacterized protein</fullName>
    </submittedName>
</protein>
<feature type="non-terminal residue" evidence="1">
    <location>
        <position position="1"/>
    </location>
</feature>
<comment type="caution">
    <text evidence="1">The sequence shown here is derived from an EMBL/GenBank/DDBJ whole genome shotgun (WGS) entry which is preliminary data.</text>
</comment>
<reference evidence="1 2" key="2">
    <citation type="journal article" date="2021" name="Genomics">
        <title>High-quality reference genome for Clonorchis sinensis.</title>
        <authorList>
            <person name="Young N.D."/>
            <person name="Stroehlein A.J."/>
            <person name="Kinkar L."/>
            <person name="Wang T."/>
            <person name="Sohn W.M."/>
            <person name="Chang B.C.H."/>
            <person name="Kaur P."/>
            <person name="Weisz D."/>
            <person name="Dudchenko O."/>
            <person name="Aiden E.L."/>
            <person name="Korhonen P.K."/>
            <person name="Gasser R.B."/>
        </authorList>
    </citation>
    <scope>NUCLEOTIDE SEQUENCE [LARGE SCALE GENOMIC DNA]</scope>
    <source>
        <strain evidence="1">Cs-k2</strain>
    </source>
</reference>
<evidence type="ECO:0000313" key="1">
    <source>
        <dbReference type="EMBL" id="KAG5449551.1"/>
    </source>
</evidence>
<dbReference type="AlphaFoldDB" id="A0A8T1MLD9"/>
<gene>
    <name evidence="1" type="ORF">CSKR_200993</name>
</gene>
<proteinExistence type="predicted"/>
<reference evidence="1 2" key="1">
    <citation type="journal article" date="2018" name="Biotechnol. Adv.">
        <title>Improved genomic resources and new bioinformatic workflow for the carcinogenic parasite Clonorchis sinensis: Biotechnological implications.</title>
        <authorList>
            <person name="Wang D."/>
            <person name="Korhonen P.K."/>
            <person name="Gasser R.B."/>
            <person name="Young N.D."/>
        </authorList>
    </citation>
    <scope>NUCLEOTIDE SEQUENCE [LARGE SCALE GENOMIC DNA]</scope>
    <source>
        <strain evidence="1">Cs-k2</strain>
    </source>
</reference>
<dbReference type="EMBL" id="NIRI02000042">
    <property type="protein sequence ID" value="KAG5449551.1"/>
    <property type="molecule type" value="Genomic_DNA"/>
</dbReference>
<accession>A0A8T1MLD9</accession>
<sequence>PLSEATHFVFVHARESCNLYKNNWAEVDRFHREGADNYWKKGSCSTRCCHRRFSTRIQDTPRTIKNTQ</sequence>
<dbReference type="Proteomes" id="UP000286415">
    <property type="component" value="Unassembled WGS sequence"/>
</dbReference>
<keyword evidence="2" id="KW-1185">Reference proteome</keyword>
<name>A0A8T1MLD9_CLOSI</name>
<organism evidence="1 2">
    <name type="scientific">Clonorchis sinensis</name>
    <name type="common">Chinese liver fluke</name>
    <dbReference type="NCBI Taxonomy" id="79923"/>
    <lineage>
        <taxon>Eukaryota</taxon>
        <taxon>Metazoa</taxon>
        <taxon>Spiralia</taxon>
        <taxon>Lophotrochozoa</taxon>
        <taxon>Platyhelminthes</taxon>
        <taxon>Trematoda</taxon>
        <taxon>Digenea</taxon>
        <taxon>Opisthorchiida</taxon>
        <taxon>Opisthorchiata</taxon>
        <taxon>Opisthorchiidae</taxon>
        <taxon>Clonorchis</taxon>
    </lineage>
</organism>